<evidence type="ECO:0000259" key="1">
    <source>
        <dbReference type="Pfam" id="PF07669"/>
    </source>
</evidence>
<evidence type="ECO:0000313" key="2">
    <source>
        <dbReference type="EMBL" id="MPN57885.1"/>
    </source>
</evidence>
<dbReference type="GO" id="GO:0003676">
    <property type="term" value="F:nucleic acid binding"/>
    <property type="evidence" value="ECO:0007669"/>
    <property type="project" value="InterPro"/>
</dbReference>
<dbReference type="GO" id="GO:0006304">
    <property type="term" value="P:DNA modification"/>
    <property type="evidence" value="ECO:0007669"/>
    <property type="project" value="InterPro"/>
</dbReference>
<dbReference type="PANTHER" id="PTHR18895">
    <property type="entry name" value="HEMK METHYLTRANSFERASE"/>
    <property type="match status" value="1"/>
</dbReference>
<dbReference type="GO" id="GO:0032259">
    <property type="term" value="P:methylation"/>
    <property type="evidence" value="ECO:0007669"/>
    <property type="project" value="UniProtKB-KW"/>
</dbReference>
<dbReference type="InterPro" id="IPR050320">
    <property type="entry name" value="N5-glutamine_MTase"/>
</dbReference>
<gene>
    <name evidence="2" type="primary">prmC_62</name>
    <name evidence="2" type="ORF">SDC9_205581</name>
</gene>
<dbReference type="EC" id="2.1.1.297" evidence="2"/>
<feature type="domain" description="Type II methyltransferase M.TaqI-like" evidence="1">
    <location>
        <begin position="16"/>
        <end position="93"/>
    </location>
</feature>
<dbReference type="InterPro" id="IPR002052">
    <property type="entry name" value="DNA_methylase_N6_adenine_CS"/>
</dbReference>
<keyword evidence="2" id="KW-0808">Transferase</keyword>
<keyword evidence="2" id="KW-0489">Methyltransferase</keyword>
<dbReference type="PANTHER" id="PTHR18895:SF74">
    <property type="entry name" value="MTRF1L RELEASE FACTOR GLUTAMINE METHYLTRANSFERASE"/>
    <property type="match status" value="1"/>
</dbReference>
<dbReference type="Pfam" id="PF07669">
    <property type="entry name" value="Eco57I"/>
    <property type="match status" value="1"/>
</dbReference>
<comment type="caution">
    <text evidence="2">The sequence shown here is derived from an EMBL/GenBank/DDBJ whole genome shotgun (WGS) entry which is preliminary data.</text>
</comment>
<dbReference type="AlphaFoldDB" id="A0A645J2G5"/>
<dbReference type="EMBL" id="VSSQ01129990">
    <property type="protein sequence ID" value="MPN57885.1"/>
    <property type="molecule type" value="Genomic_DNA"/>
</dbReference>
<dbReference type="CDD" id="cd02440">
    <property type="entry name" value="AdoMet_MTases"/>
    <property type="match status" value="1"/>
</dbReference>
<dbReference type="GO" id="GO:0102559">
    <property type="term" value="F:peptide chain release factor N(5)-glutamine methyltransferase activity"/>
    <property type="evidence" value="ECO:0007669"/>
    <property type="project" value="UniProtKB-EC"/>
</dbReference>
<proteinExistence type="predicted"/>
<sequence length="134" mass="15272">MEVAFINARNNNAEVAFFKSDLFLDIPKELKGSFDIIVSNPPYIPTDEIPRLMKEVSFEPFVALDGGEDGLYFYREIISKGKEYLKDGGAFMFETGFLQGEAVSDIFRSNGFCDIKIIDDMENRNRVVFAIYNN</sequence>
<protein>
    <submittedName>
        <fullName evidence="2">Release factor glutamine methyltransferase</fullName>
        <ecNumber evidence="2">2.1.1.297</ecNumber>
    </submittedName>
</protein>
<dbReference type="SUPFAM" id="SSF53335">
    <property type="entry name" value="S-adenosyl-L-methionine-dependent methyltransferases"/>
    <property type="match status" value="1"/>
</dbReference>
<dbReference type="InterPro" id="IPR011639">
    <property type="entry name" value="MethylTrfase_TaqI-like_dom"/>
</dbReference>
<dbReference type="PROSITE" id="PS00092">
    <property type="entry name" value="N6_MTASE"/>
    <property type="match status" value="1"/>
</dbReference>
<organism evidence="2">
    <name type="scientific">bioreactor metagenome</name>
    <dbReference type="NCBI Taxonomy" id="1076179"/>
    <lineage>
        <taxon>unclassified sequences</taxon>
        <taxon>metagenomes</taxon>
        <taxon>ecological metagenomes</taxon>
    </lineage>
</organism>
<reference evidence="2" key="1">
    <citation type="submission" date="2019-08" db="EMBL/GenBank/DDBJ databases">
        <authorList>
            <person name="Kucharzyk K."/>
            <person name="Murdoch R.W."/>
            <person name="Higgins S."/>
            <person name="Loffler F."/>
        </authorList>
    </citation>
    <scope>NUCLEOTIDE SEQUENCE</scope>
</reference>
<dbReference type="InterPro" id="IPR029063">
    <property type="entry name" value="SAM-dependent_MTases_sf"/>
</dbReference>
<dbReference type="Gene3D" id="3.40.50.150">
    <property type="entry name" value="Vaccinia Virus protein VP39"/>
    <property type="match status" value="1"/>
</dbReference>
<accession>A0A645J2G5</accession>
<name>A0A645J2G5_9ZZZZ</name>